<evidence type="ECO:0000313" key="3">
    <source>
        <dbReference type="Proteomes" id="UP000254343"/>
    </source>
</evidence>
<dbReference type="OrthoDB" id="8410940at2"/>
<evidence type="ECO:0000313" key="2">
    <source>
        <dbReference type="EMBL" id="SUU86027.1"/>
    </source>
</evidence>
<dbReference type="EMBL" id="UIGB01000001">
    <property type="protein sequence ID" value="SUU86027.1"/>
    <property type="molecule type" value="Genomic_DNA"/>
</dbReference>
<evidence type="ECO:0000256" key="1">
    <source>
        <dbReference type="SAM" id="MobiDB-lite"/>
    </source>
</evidence>
<feature type="region of interest" description="Disordered" evidence="1">
    <location>
        <begin position="56"/>
        <end position="82"/>
    </location>
</feature>
<proteinExistence type="predicted"/>
<sequence length="218" mass="23227">MSAVRKDTYGPAAEIASRIAAAQRSNDCAVPGLEESGVETSGYTVHVKDSHITAVMPPSEWSPTEGKPAAPTDYSTTDTCDPSKVPRTFGSIAWRHQQPANDNYTTIRTILNAAFNHAATGKGKERHARNLPFDKQPMLETTRLVGHGFPLGQAIKKAGEAAGMIERGELDAAEAECLGAINYLAGAVAWMREQREKEMAEYGQGYIPPAPACAGAAA</sequence>
<organism evidence="2 3">
    <name type="scientific">Afipia felis</name>
    <name type="common">Cat scratch disease bacillus</name>
    <dbReference type="NCBI Taxonomy" id="1035"/>
    <lineage>
        <taxon>Bacteria</taxon>
        <taxon>Pseudomonadati</taxon>
        <taxon>Pseudomonadota</taxon>
        <taxon>Alphaproteobacteria</taxon>
        <taxon>Hyphomicrobiales</taxon>
        <taxon>Nitrobacteraceae</taxon>
        <taxon>Afipia</taxon>
    </lineage>
</organism>
<accession>A0A380WD09</accession>
<name>A0A380WD09_AFIFE</name>
<gene>
    <name evidence="2" type="ORF">NCTC12722_03248</name>
</gene>
<protein>
    <submittedName>
        <fullName evidence="2">Uncharacterized protein</fullName>
    </submittedName>
</protein>
<dbReference type="RefSeq" id="WP_002716853.1">
    <property type="nucleotide sequence ID" value="NZ_UFSI01000001.1"/>
</dbReference>
<dbReference type="Proteomes" id="UP000254343">
    <property type="component" value="Unassembled WGS sequence"/>
</dbReference>
<reference evidence="2 3" key="1">
    <citation type="submission" date="2018-06" db="EMBL/GenBank/DDBJ databases">
        <authorList>
            <consortium name="Pathogen Informatics"/>
            <person name="Doyle S."/>
        </authorList>
    </citation>
    <scope>NUCLEOTIDE SEQUENCE [LARGE SCALE GENOMIC DNA]</scope>
    <source>
        <strain evidence="2 3">NCTC12722</strain>
    </source>
</reference>
<dbReference type="AlphaFoldDB" id="A0A380WD09"/>